<dbReference type="PROSITE" id="PS01124">
    <property type="entry name" value="HTH_ARAC_FAMILY_2"/>
    <property type="match status" value="1"/>
</dbReference>
<dbReference type="GO" id="GO:0003700">
    <property type="term" value="F:DNA-binding transcription factor activity"/>
    <property type="evidence" value="ECO:0007669"/>
    <property type="project" value="InterPro"/>
</dbReference>
<evidence type="ECO:0000259" key="5">
    <source>
        <dbReference type="PROSITE" id="PS01124"/>
    </source>
</evidence>
<dbReference type="PANTHER" id="PTHR43280">
    <property type="entry name" value="ARAC-FAMILY TRANSCRIPTIONAL REGULATOR"/>
    <property type="match status" value="1"/>
</dbReference>
<sequence length="238" mass="27858">MRCLLLDDEPLEIEQVELLIQRHFPNWQIEKAYNATQAMKIIESLEKYGEVLELALVDIKISGKNGLEIAESMKEKMPHLNVVVISAFQEFEYARKSLSLKAIDYLVKPVIESEFVKVLTRFVEENPEYGISSRVVQKVMSIVKEQYHHPLKLTELSKELHINANYLSRMFNEEVGMPFSDYLLHFRIEQAKSLLRKQRHWSIQRVAEECGFNSQHYFSTSFKKIMSITPLKYRNSTG</sequence>
<feature type="modified residue" description="4-aspartylphosphate" evidence="4">
    <location>
        <position position="58"/>
    </location>
</feature>
<dbReference type="SMART" id="SM00342">
    <property type="entry name" value="HTH_ARAC"/>
    <property type="match status" value="1"/>
</dbReference>
<dbReference type="SUPFAM" id="SSF52172">
    <property type="entry name" value="CheY-like"/>
    <property type="match status" value="1"/>
</dbReference>
<feature type="domain" description="HTH araC/xylS-type" evidence="5">
    <location>
        <begin position="137"/>
        <end position="236"/>
    </location>
</feature>
<dbReference type="InterPro" id="IPR011006">
    <property type="entry name" value="CheY-like_superfamily"/>
</dbReference>
<dbReference type="CDD" id="cd17536">
    <property type="entry name" value="REC_YesN-like"/>
    <property type="match status" value="1"/>
</dbReference>
<keyword evidence="1" id="KW-0805">Transcription regulation</keyword>
<dbReference type="PROSITE" id="PS00041">
    <property type="entry name" value="HTH_ARAC_FAMILY_1"/>
    <property type="match status" value="1"/>
</dbReference>
<gene>
    <name evidence="7" type="ORF">A9C19_09210</name>
</gene>
<name>A0A1L3MRF4_9BACI</name>
<dbReference type="SUPFAM" id="SSF46689">
    <property type="entry name" value="Homeodomain-like"/>
    <property type="match status" value="2"/>
</dbReference>
<dbReference type="PANTHER" id="PTHR43280:SF2">
    <property type="entry name" value="HTH-TYPE TRANSCRIPTIONAL REGULATOR EXSA"/>
    <property type="match status" value="1"/>
</dbReference>
<keyword evidence="4" id="KW-0597">Phosphoprotein</keyword>
<organism evidence="7 8">
    <name type="scientific">Bacillus weihaiensis</name>
    <dbReference type="NCBI Taxonomy" id="1547283"/>
    <lineage>
        <taxon>Bacteria</taxon>
        <taxon>Bacillati</taxon>
        <taxon>Bacillota</taxon>
        <taxon>Bacilli</taxon>
        <taxon>Bacillales</taxon>
        <taxon>Bacillaceae</taxon>
        <taxon>Bacillus</taxon>
    </lineage>
</organism>
<dbReference type="PROSITE" id="PS50110">
    <property type="entry name" value="RESPONSE_REGULATORY"/>
    <property type="match status" value="1"/>
</dbReference>
<evidence type="ECO:0000256" key="2">
    <source>
        <dbReference type="ARBA" id="ARBA00023125"/>
    </source>
</evidence>
<dbReference type="InterPro" id="IPR018062">
    <property type="entry name" value="HTH_AraC-typ_CS"/>
</dbReference>
<dbReference type="InterPro" id="IPR018060">
    <property type="entry name" value="HTH_AraC"/>
</dbReference>
<dbReference type="RefSeq" id="WP_072579708.1">
    <property type="nucleotide sequence ID" value="NZ_CP016020.1"/>
</dbReference>
<dbReference type="SMART" id="SM00448">
    <property type="entry name" value="REC"/>
    <property type="match status" value="1"/>
</dbReference>
<dbReference type="InterPro" id="IPR009057">
    <property type="entry name" value="Homeodomain-like_sf"/>
</dbReference>
<evidence type="ECO:0000313" key="8">
    <source>
        <dbReference type="Proteomes" id="UP000181936"/>
    </source>
</evidence>
<evidence type="ECO:0000256" key="3">
    <source>
        <dbReference type="ARBA" id="ARBA00023163"/>
    </source>
</evidence>
<dbReference type="InterPro" id="IPR001789">
    <property type="entry name" value="Sig_transdc_resp-reg_receiver"/>
</dbReference>
<dbReference type="GO" id="GO:0043565">
    <property type="term" value="F:sequence-specific DNA binding"/>
    <property type="evidence" value="ECO:0007669"/>
    <property type="project" value="InterPro"/>
</dbReference>
<dbReference type="Gene3D" id="1.10.10.60">
    <property type="entry name" value="Homeodomain-like"/>
    <property type="match status" value="2"/>
</dbReference>
<dbReference type="GO" id="GO:0000160">
    <property type="term" value="P:phosphorelay signal transduction system"/>
    <property type="evidence" value="ECO:0007669"/>
    <property type="project" value="InterPro"/>
</dbReference>
<evidence type="ECO:0000256" key="1">
    <source>
        <dbReference type="ARBA" id="ARBA00023015"/>
    </source>
</evidence>
<protein>
    <submittedName>
        <fullName evidence="7">DNA-binding response regulator</fullName>
    </submittedName>
</protein>
<keyword evidence="2 7" id="KW-0238">DNA-binding</keyword>
<dbReference type="OrthoDB" id="9788446at2"/>
<feature type="domain" description="Response regulatory" evidence="6">
    <location>
        <begin position="2"/>
        <end position="123"/>
    </location>
</feature>
<keyword evidence="8" id="KW-1185">Reference proteome</keyword>
<dbReference type="Pfam" id="PF12833">
    <property type="entry name" value="HTH_18"/>
    <property type="match status" value="1"/>
</dbReference>
<dbReference type="EMBL" id="CP016020">
    <property type="protein sequence ID" value="APH04913.1"/>
    <property type="molecule type" value="Genomic_DNA"/>
</dbReference>
<dbReference type="PRINTS" id="PR00032">
    <property type="entry name" value="HTHARAC"/>
</dbReference>
<dbReference type="KEGG" id="bwh:A9C19_09210"/>
<dbReference type="STRING" id="1547283.A9C19_09210"/>
<dbReference type="Pfam" id="PF00072">
    <property type="entry name" value="Response_reg"/>
    <property type="match status" value="1"/>
</dbReference>
<accession>A0A1L3MRF4</accession>
<dbReference type="Gene3D" id="3.40.50.2300">
    <property type="match status" value="1"/>
</dbReference>
<dbReference type="AlphaFoldDB" id="A0A1L3MRF4"/>
<evidence type="ECO:0000256" key="4">
    <source>
        <dbReference type="PROSITE-ProRule" id="PRU00169"/>
    </source>
</evidence>
<dbReference type="Proteomes" id="UP000181936">
    <property type="component" value="Chromosome"/>
</dbReference>
<evidence type="ECO:0000313" key="7">
    <source>
        <dbReference type="EMBL" id="APH04913.1"/>
    </source>
</evidence>
<dbReference type="InterPro" id="IPR020449">
    <property type="entry name" value="Tscrpt_reg_AraC-type_HTH"/>
</dbReference>
<reference evidence="7 8" key="1">
    <citation type="journal article" date="2016" name="Sci. Rep.">
        <title>Complete genome sequence and transcriptomic analysis of a novel marine strain Bacillus weihaiensis reveals the mechanism of brown algae degradation.</title>
        <authorList>
            <person name="Zhu Y."/>
            <person name="Chen P."/>
            <person name="Bao Y."/>
            <person name="Men Y."/>
            <person name="Zeng Y."/>
            <person name="Yang J."/>
            <person name="Sun J."/>
            <person name="Sun Y."/>
        </authorList>
    </citation>
    <scope>NUCLEOTIDE SEQUENCE [LARGE SCALE GENOMIC DNA]</scope>
    <source>
        <strain evidence="7 8">Alg07</strain>
    </source>
</reference>
<proteinExistence type="predicted"/>
<keyword evidence="3" id="KW-0804">Transcription</keyword>
<evidence type="ECO:0000259" key="6">
    <source>
        <dbReference type="PROSITE" id="PS50110"/>
    </source>
</evidence>